<gene>
    <name evidence="4" type="ORF">PghCCS26_63010</name>
</gene>
<sequence length="356" mass="39842">MEHFDPLMDEALERNDYEAVKSILASGFDLTPIPGHGTYLDRAWSYRKVYDFAIVKLFIDYGEDLNYPGHPSIVMAARRGNIEEIQYVLARGADINALTHTGVSALWSAAYNNLKEVVQFLLGAGIDLKAHGGTALQTAAFSGNIDIVKILIGAGADINYQRFDGHPDLTYSPLHNAAYGQILVAHYLLEAGADPRLKNHYGERAVHVARANNKEIADLISKYEPADLHNYDAKIEELKRMRLPKGIILDLGEERQRVELHNSKSMNYLTYCSVYDVAEVTFNGIRLINLLAETEGYDSYGMLVWIPSKKALGTYDVEHETLAILNKVSWNAFRKSPGKYIDSILDGEYDPIESLD</sequence>
<dbReference type="Pfam" id="PF00023">
    <property type="entry name" value="Ank"/>
    <property type="match status" value="1"/>
</dbReference>
<accession>A0ABQ6NVP0</accession>
<protein>
    <recommendedName>
        <fullName evidence="6">Ankyrin repeat domain-containing protein</fullName>
    </recommendedName>
</protein>
<name>A0ABQ6NVP0_9BACL</name>
<keyword evidence="1" id="KW-0677">Repeat</keyword>
<feature type="repeat" description="ANK" evidence="3">
    <location>
        <begin position="131"/>
        <end position="163"/>
    </location>
</feature>
<evidence type="ECO:0000313" key="5">
    <source>
        <dbReference type="Proteomes" id="UP001285921"/>
    </source>
</evidence>
<dbReference type="InterPro" id="IPR002110">
    <property type="entry name" value="Ankyrin_rpt"/>
</dbReference>
<evidence type="ECO:0000313" key="4">
    <source>
        <dbReference type="EMBL" id="GMK49171.1"/>
    </source>
</evidence>
<dbReference type="PROSITE" id="PS50297">
    <property type="entry name" value="ANK_REP_REGION"/>
    <property type="match status" value="2"/>
</dbReference>
<keyword evidence="2 3" id="KW-0040">ANK repeat</keyword>
<comment type="caution">
    <text evidence="4">The sequence shown here is derived from an EMBL/GenBank/DDBJ whole genome shotgun (WGS) entry which is preliminary data.</text>
</comment>
<dbReference type="SUPFAM" id="SSF48403">
    <property type="entry name" value="Ankyrin repeat"/>
    <property type="match status" value="1"/>
</dbReference>
<proteinExistence type="predicted"/>
<organism evidence="4 5">
    <name type="scientific">Paenibacillus glycanilyticus</name>
    <dbReference type="NCBI Taxonomy" id="126569"/>
    <lineage>
        <taxon>Bacteria</taxon>
        <taxon>Bacillati</taxon>
        <taxon>Bacillota</taxon>
        <taxon>Bacilli</taxon>
        <taxon>Bacillales</taxon>
        <taxon>Paenibacillaceae</taxon>
        <taxon>Paenibacillus</taxon>
    </lineage>
</organism>
<dbReference type="PROSITE" id="PS50088">
    <property type="entry name" value="ANK_REPEAT"/>
    <property type="match status" value="2"/>
</dbReference>
<keyword evidence="5" id="KW-1185">Reference proteome</keyword>
<dbReference type="PANTHER" id="PTHR24171:SF8">
    <property type="entry name" value="BRCA1-ASSOCIATED RING DOMAIN PROTEIN 1"/>
    <property type="match status" value="1"/>
</dbReference>
<feature type="repeat" description="ANK" evidence="3">
    <location>
        <begin position="68"/>
        <end position="100"/>
    </location>
</feature>
<evidence type="ECO:0000256" key="2">
    <source>
        <dbReference type="ARBA" id="ARBA00023043"/>
    </source>
</evidence>
<dbReference type="Gene3D" id="1.25.40.20">
    <property type="entry name" value="Ankyrin repeat-containing domain"/>
    <property type="match status" value="2"/>
</dbReference>
<evidence type="ECO:0000256" key="3">
    <source>
        <dbReference type="PROSITE-ProRule" id="PRU00023"/>
    </source>
</evidence>
<dbReference type="SMART" id="SM00248">
    <property type="entry name" value="ANK"/>
    <property type="match status" value="5"/>
</dbReference>
<dbReference type="Proteomes" id="UP001285921">
    <property type="component" value="Unassembled WGS sequence"/>
</dbReference>
<reference evidence="4 5" key="1">
    <citation type="submission" date="2023-05" db="EMBL/GenBank/DDBJ databases">
        <title>Draft genome of Paenibacillus sp. CCS26.</title>
        <authorList>
            <person name="Akita H."/>
            <person name="Shinto Y."/>
            <person name="Kimura Z."/>
        </authorList>
    </citation>
    <scope>NUCLEOTIDE SEQUENCE [LARGE SCALE GENOMIC DNA]</scope>
    <source>
        <strain evidence="4 5">CCS26</strain>
    </source>
</reference>
<dbReference type="Pfam" id="PF12796">
    <property type="entry name" value="Ank_2"/>
    <property type="match status" value="1"/>
</dbReference>
<evidence type="ECO:0008006" key="6">
    <source>
        <dbReference type="Google" id="ProtNLM"/>
    </source>
</evidence>
<dbReference type="EMBL" id="BTCL01000054">
    <property type="protein sequence ID" value="GMK49171.1"/>
    <property type="molecule type" value="Genomic_DNA"/>
</dbReference>
<dbReference type="InterPro" id="IPR036770">
    <property type="entry name" value="Ankyrin_rpt-contain_sf"/>
</dbReference>
<evidence type="ECO:0000256" key="1">
    <source>
        <dbReference type="ARBA" id="ARBA00022737"/>
    </source>
</evidence>
<dbReference type="PANTHER" id="PTHR24171">
    <property type="entry name" value="ANKYRIN REPEAT DOMAIN-CONTAINING PROTEIN 39-RELATED"/>
    <property type="match status" value="1"/>
</dbReference>